<dbReference type="RefSeq" id="WP_215532845.1">
    <property type="nucleotide sequence ID" value="NZ_AP023321.1"/>
</dbReference>
<keyword evidence="1" id="KW-0732">Signal</keyword>
<evidence type="ECO:0008006" key="4">
    <source>
        <dbReference type="Google" id="ProtNLM"/>
    </source>
</evidence>
<evidence type="ECO:0000313" key="2">
    <source>
        <dbReference type="EMBL" id="BCI60697.1"/>
    </source>
</evidence>
<dbReference type="PROSITE" id="PS51257">
    <property type="entry name" value="PROKAR_LIPOPROTEIN"/>
    <property type="match status" value="1"/>
</dbReference>
<evidence type="ECO:0000313" key="3">
    <source>
        <dbReference type="Proteomes" id="UP000593890"/>
    </source>
</evidence>
<evidence type="ECO:0000256" key="1">
    <source>
        <dbReference type="SAM" id="SignalP"/>
    </source>
</evidence>
<sequence>MKKKRIVMRFISLGLCLCLLTGVIAGCKKESISEEDYTEGSVSSPIVYNSEGQFTTTVTLEGTQFLDGIEVKDVTVQYQKIDERLYEEMDSLPTVTDENGEEMVEIPEKYRSTVTAQVDQITQSDSKTLEISFTDSTAKEAVPDGYTILVDKKRVENGKPMAAYGEIQYPSVIAQSDVEEVLSSSRNFNTTLTLENGFFQDSVTVDDITLGEAFEGMTVVGIQDKGGSLEISLSGTINSQGNYSSGSIRVAKEAVKDGINDVLCDIPVKTPSLMCDISGLTYENGFAVLPIHLLDATFNSEIREDSFAFAGQEGITVKAFEKTSDTQGVLTLDVPAADIDEAASLLDGGEITLEAEAVSCGEEITAVVYASQAQPKVVFDYVEEQDGKIILTLDIRVQNGSFTGTLADAVTVGGDLTGAQISFATDGDQMYDQMLVTLPASGDLEGLDLTGTVTFAAGCMENLWGTPSEEITIERGFSQETLGKTTGSSVITSIGDFLTGTVGSSLANGITIWGGISSLKDIGSTIGQWMGIVESPGANELRILNLVTELNQKVDEISNKISALNGKMDYINAANKVDSFNSRLNSLYETTESFYRSINSSLNSVLKTAQQTRVLGMDGQMRDAYTLTINGEQYEIPEEFYNAYQDTKTVNTTDANTIKRWTGYESTYDQLMERIAEATIQVSKNEYSKESIDVIFKNLSNDIVAQDLLGAYDLTKDYQYNFSTQSCIPKEKYRSYINGVMQTALITTLSVVKSMYPDRDCSDIMGALEKLGQYMDNNSDYPTIKDDKYIYFHIPGKWVEKELVCIALNWERSEWYGALTNTQIDDFIRRLDGKTVRQELEGAGFIIAEKQDSGSGVRTPIEKGVTQSLTLRIWREDDDSFFTGYTRDYSQVVSLDTANPKQEKYKAYDHTWNLFKSKVKEYPVYSFRYE</sequence>
<dbReference type="EMBL" id="AP023321">
    <property type="protein sequence ID" value="BCI60697.1"/>
    <property type="molecule type" value="Genomic_DNA"/>
</dbReference>
<proteinExistence type="predicted"/>
<dbReference type="KEGG" id="sman:C12CBH8_13360"/>
<feature type="chain" id="PRO_5030522404" description="IPT/TIG domain-containing protein" evidence="1">
    <location>
        <begin position="26"/>
        <end position="930"/>
    </location>
</feature>
<organism evidence="2 3">
    <name type="scientific">Solibaculum mannosilyticum</name>
    <dbReference type="NCBI Taxonomy" id="2780922"/>
    <lineage>
        <taxon>Bacteria</taxon>
        <taxon>Bacillati</taxon>
        <taxon>Bacillota</taxon>
        <taxon>Clostridia</taxon>
        <taxon>Eubacteriales</taxon>
        <taxon>Oscillospiraceae</taxon>
        <taxon>Solibaculum</taxon>
    </lineage>
</organism>
<feature type="signal peptide" evidence="1">
    <location>
        <begin position="1"/>
        <end position="25"/>
    </location>
</feature>
<reference evidence="3" key="1">
    <citation type="submission" date="2020-07" db="EMBL/GenBank/DDBJ databases">
        <title>Complete genome sequencing of Clostridia bacterium strain 12CBH8.</title>
        <authorList>
            <person name="Sakamoto M."/>
            <person name="Murakami T."/>
            <person name="Mori H."/>
        </authorList>
    </citation>
    <scope>NUCLEOTIDE SEQUENCE [LARGE SCALE GENOMIC DNA]</scope>
    <source>
        <strain evidence="3">12CBH8</strain>
    </source>
</reference>
<dbReference type="Proteomes" id="UP000593890">
    <property type="component" value="Chromosome"/>
</dbReference>
<gene>
    <name evidence="2" type="ORF">C12CBH8_13360</name>
</gene>
<protein>
    <recommendedName>
        <fullName evidence="4">IPT/TIG domain-containing protein</fullName>
    </recommendedName>
</protein>
<name>A0A7I8D1K8_9FIRM</name>
<dbReference type="AlphaFoldDB" id="A0A7I8D1K8"/>
<accession>A0A7I8D1K8</accession>
<keyword evidence="3" id="KW-1185">Reference proteome</keyword>